<dbReference type="Pfam" id="PF05232">
    <property type="entry name" value="BTP"/>
    <property type="match status" value="2"/>
</dbReference>
<dbReference type="InterPro" id="IPR007896">
    <property type="entry name" value="BTP_bacteria"/>
</dbReference>
<reference evidence="3 4" key="1">
    <citation type="submission" date="2019-07" db="EMBL/GenBank/DDBJ databases">
        <title>Diversity of Bacteria from Kongsfjorden, Arctic.</title>
        <authorList>
            <person name="Yu Y."/>
        </authorList>
    </citation>
    <scope>NUCLEOTIDE SEQUENCE [LARGE SCALE GENOMIC DNA]</scope>
    <source>
        <strain evidence="3 4">SM1923</strain>
    </source>
</reference>
<dbReference type="STRING" id="553385.GCA_000591415_01607"/>
<feature type="transmembrane region" description="Helical" evidence="1">
    <location>
        <begin position="37"/>
        <end position="57"/>
    </location>
</feature>
<keyword evidence="1" id="KW-0472">Membrane</keyword>
<proteinExistence type="predicted"/>
<dbReference type="RefSeq" id="WP_024951770.1">
    <property type="nucleotide sequence ID" value="NZ_CAWOWR010000002.1"/>
</dbReference>
<comment type="caution">
    <text evidence="3">The sequence shown here is derived from an EMBL/GenBank/DDBJ whole genome shotgun (WGS) entry which is preliminary data.</text>
</comment>
<dbReference type="InterPro" id="IPR058208">
    <property type="entry name" value="PACE"/>
</dbReference>
<dbReference type="EMBL" id="VNFH01000010">
    <property type="protein sequence ID" value="TVU68425.1"/>
    <property type="molecule type" value="Genomic_DNA"/>
</dbReference>
<accession>A0A558HH18</accession>
<keyword evidence="1" id="KW-1133">Transmembrane helix</keyword>
<evidence type="ECO:0000313" key="3">
    <source>
        <dbReference type="EMBL" id="TVU68425.1"/>
    </source>
</evidence>
<organism evidence="3 4">
    <name type="scientific">Cobetia crustatorum</name>
    <dbReference type="NCBI Taxonomy" id="553385"/>
    <lineage>
        <taxon>Bacteria</taxon>
        <taxon>Pseudomonadati</taxon>
        <taxon>Pseudomonadota</taxon>
        <taxon>Gammaproteobacteria</taxon>
        <taxon>Oceanospirillales</taxon>
        <taxon>Halomonadaceae</taxon>
        <taxon>Cobetia</taxon>
    </lineage>
</organism>
<feature type="transmembrane region" description="Helical" evidence="1">
    <location>
        <begin position="102"/>
        <end position="125"/>
    </location>
</feature>
<sequence length="153" mass="17152">MRSKKERLIQAGLLELGGILIVAPLSSLVTGHDLASMGSLVVVMSTLAVFWSTLWNWMFDRWVPTRKRSIAQRIAQALGFEFGLVLATVFIVAAWLDMGLWQALLLDLGFVAFFLVWAMIFNPIFDAVMERLLARNAAREAHQHGDAEHEANQ</sequence>
<evidence type="ECO:0000259" key="2">
    <source>
        <dbReference type="Pfam" id="PF05232"/>
    </source>
</evidence>
<name>A0A558HH18_9GAMM</name>
<keyword evidence="4" id="KW-1185">Reference proteome</keyword>
<evidence type="ECO:0000256" key="1">
    <source>
        <dbReference type="SAM" id="Phobius"/>
    </source>
</evidence>
<feature type="transmembrane region" description="Helical" evidence="1">
    <location>
        <begin position="12"/>
        <end position="31"/>
    </location>
</feature>
<feature type="transmembrane region" description="Helical" evidence="1">
    <location>
        <begin position="78"/>
        <end position="96"/>
    </location>
</feature>
<feature type="domain" description="Chlorhexidine efflux transporter" evidence="2">
    <location>
        <begin position="68"/>
        <end position="131"/>
    </location>
</feature>
<dbReference type="NCBIfam" id="NF033664">
    <property type="entry name" value="PACE_transport"/>
    <property type="match status" value="1"/>
</dbReference>
<gene>
    <name evidence="3" type="ORF">FQP86_14640</name>
</gene>
<evidence type="ECO:0000313" key="4">
    <source>
        <dbReference type="Proteomes" id="UP000319941"/>
    </source>
</evidence>
<protein>
    <submittedName>
        <fullName evidence="3">PACE efflux transporter</fullName>
    </submittedName>
</protein>
<feature type="domain" description="Chlorhexidine efflux transporter" evidence="2">
    <location>
        <begin position="2"/>
        <end position="64"/>
    </location>
</feature>
<dbReference type="Proteomes" id="UP000319941">
    <property type="component" value="Unassembled WGS sequence"/>
</dbReference>
<dbReference type="AlphaFoldDB" id="A0A558HH18"/>
<keyword evidence="1" id="KW-0812">Transmembrane</keyword>
<dbReference type="OrthoDB" id="1631120at2"/>